<dbReference type="Pfam" id="PF26639">
    <property type="entry name" value="Het-6_barrel"/>
    <property type="match status" value="1"/>
</dbReference>
<evidence type="ECO:0000313" key="2">
    <source>
        <dbReference type="Proteomes" id="UP001287356"/>
    </source>
</evidence>
<sequence length="143" mass="15979">MQLSQGCLFRTSVGRVGLGWMSLQEGDDLVVFDWAPTPHVLRPVVGRDYQAYSLVGQVYMDGVMNGELYELDPSETRCDARIGSIYSLSGHTYSQPYKMLSNTGLATDVLGVWNLLEHFLLVYDKTCLSVVNFPSYLEANELS</sequence>
<dbReference type="EMBL" id="JAULSN010000008">
    <property type="protein sequence ID" value="KAK3365790.1"/>
    <property type="molecule type" value="Genomic_DNA"/>
</dbReference>
<proteinExistence type="predicted"/>
<dbReference type="Proteomes" id="UP001287356">
    <property type="component" value="Unassembled WGS sequence"/>
</dbReference>
<reference evidence="1" key="2">
    <citation type="submission" date="2023-06" db="EMBL/GenBank/DDBJ databases">
        <authorList>
            <consortium name="Lawrence Berkeley National Laboratory"/>
            <person name="Haridas S."/>
            <person name="Hensen N."/>
            <person name="Bonometti L."/>
            <person name="Westerberg I."/>
            <person name="Brannstrom I.O."/>
            <person name="Guillou S."/>
            <person name="Cros-Aarteil S."/>
            <person name="Calhoun S."/>
            <person name="Kuo A."/>
            <person name="Mondo S."/>
            <person name="Pangilinan J."/>
            <person name="Riley R."/>
            <person name="Labutti K."/>
            <person name="Andreopoulos B."/>
            <person name="Lipzen A."/>
            <person name="Chen C."/>
            <person name="Yanf M."/>
            <person name="Daum C."/>
            <person name="Ng V."/>
            <person name="Clum A."/>
            <person name="Steindorff A."/>
            <person name="Ohm R."/>
            <person name="Martin F."/>
            <person name="Silar P."/>
            <person name="Natvig D."/>
            <person name="Lalanne C."/>
            <person name="Gautier V."/>
            <person name="Ament-Velasquez S.L."/>
            <person name="Kruys A."/>
            <person name="Hutchinson M.I."/>
            <person name="Powell A.J."/>
            <person name="Barry K."/>
            <person name="Miller A.N."/>
            <person name="Grigoriev I.V."/>
            <person name="Debuchy R."/>
            <person name="Gladieux P."/>
            <person name="Thoren M.H."/>
            <person name="Johannesson H."/>
        </authorList>
    </citation>
    <scope>NUCLEOTIDE SEQUENCE</scope>
    <source>
        <strain evidence="1">CBS 958.72</strain>
    </source>
</reference>
<organism evidence="1 2">
    <name type="scientific">Lasiosphaeria ovina</name>
    <dbReference type="NCBI Taxonomy" id="92902"/>
    <lineage>
        <taxon>Eukaryota</taxon>
        <taxon>Fungi</taxon>
        <taxon>Dikarya</taxon>
        <taxon>Ascomycota</taxon>
        <taxon>Pezizomycotina</taxon>
        <taxon>Sordariomycetes</taxon>
        <taxon>Sordariomycetidae</taxon>
        <taxon>Sordariales</taxon>
        <taxon>Lasiosphaeriaceae</taxon>
        <taxon>Lasiosphaeria</taxon>
    </lineage>
</organism>
<name>A0AAE0N0K2_9PEZI</name>
<dbReference type="AlphaFoldDB" id="A0AAE0N0K2"/>
<keyword evidence="2" id="KW-1185">Reference proteome</keyword>
<gene>
    <name evidence="1" type="ORF">B0T24DRAFT_636752</name>
</gene>
<accession>A0AAE0N0K2</accession>
<comment type="caution">
    <text evidence="1">The sequence shown here is derived from an EMBL/GenBank/DDBJ whole genome shotgun (WGS) entry which is preliminary data.</text>
</comment>
<evidence type="ECO:0000313" key="1">
    <source>
        <dbReference type="EMBL" id="KAK3365790.1"/>
    </source>
</evidence>
<protein>
    <submittedName>
        <fullName evidence="1">Uncharacterized protein</fullName>
    </submittedName>
</protein>
<reference evidence="1" key="1">
    <citation type="journal article" date="2023" name="Mol. Phylogenet. Evol.">
        <title>Genome-scale phylogeny and comparative genomics of the fungal order Sordariales.</title>
        <authorList>
            <person name="Hensen N."/>
            <person name="Bonometti L."/>
            <person name="Westerberg I."/>
            <person name="Brannstrom I.O."/>
            <person name="Guillou S."/>
            <person name="Cros-Aarteil S."/>
            <person name="Calhoun S."/>
            <person name="Haridas S."/>
            <person name="Kuo A."/>
            <person name="Mondo S."/>
            <person name="Pangilinan J."/>
            <person name="Riley R."/>
            <person name="LaButti K."/>
            <person name="Andreopoulos B."/>
            <person name="Lipzen A."/>
            <person name="Chen C."/>
            <person name="Yan M."/>
            <person name="Daum C."/>
            <person name="Ng V."/>
            <person name="Clum A."/>
            <person name="Steindorff A."/>
            <person name="Ohm R.A."/>
            <person name="Martin F."/>
            <person name="Silar P."/>
            <person name="Natvig D.O."/>
            <person name="Lalanne C."/>
            <person name="Gautier V."/>
            <person name="Ament-Velasquez S.L."/>
            <person name="Kruys A."/>
            <person name="Hutchinson M.I."/>
            <person name="Powell A.J."/>
            <person name="Barry K."/>
            <person name="Miller A.N."/>
            <person name="Grigoriev I.V."/>
            <person name="Debuchy R."/>
            <person name="Gladieux P."/>
            <person name="Hiltunen Thoren M."/>
            <person name="Johannesson H."/>
        </authorList>
    </citation>
    <scope>NUCLEOTIDE SEQUENCE</scope>
    <source>
        <strain evidence="1">CBS 958.72</strain>
    </source>
</reference>